<proteinExistence type="predicted"/>
<dbReference type="Pfam" id="PF00060">
    <property type="entry name" value="Lig_chan"/>
    <property type="match status" value="1"/>
</dbReference>
<dbReference type="AlphaFoldDB" id="A0A4Y1QM11"/>
<dbReference type="InterPro" id="IPR015683">
    <property type="entry name" value="Ionotropic_Glu_rcpt"/>
</dbReference>
<evidence type="ECO:0000256" key="2">
    <source>
        <dbReference type="ARBA" id="ARBA00022448"/>
    </source>
</evidence>
<dbReference type="Pfam" id="PF01094">
    <property type="entry name" value="ANF_receptor"/>
    <property type="match status" value="1"/>
</dbReference>
<dbReference type="CDD" id="cd09272">
    <property type="entry name" value="RNase_HI_RT_Ty1"/>
    <property type="match status" value="1"/>
</dbReference>
<organism evidence="14">
    <name type="scientific">Prunus dulcis</name>
    <name type="common">Almond</name>
    <name type="synonym">Amygdalus dulcis</name>
    <dbReference type="NCBI Taxonomy" id="3755"/>
    <lineage>
        <taxon>Eukaryota</taxon>
        <taxon>Viridiplantae</taxon>
        <taxon>Streptophyta</taxon>
        <taxon>Embryophyta</taxon>
        <taxon>Tracheophyta</taxon>
        <taxon>Spermatophyta</taxon>
        <taxon>Magnoliopsida</taxon>
        <taxon>eudicotyledons</taxon>
        <taxon>Gunneridae</taxon>
        <taxon>Pentapetalae</taxon>
        <taxon>rosids</taxon>
        <taxon>fabids</taxon>
        <taxon>Rosales</taxon>
        <taxon>Rosaceae</taxon>
        <taxon>Amygdaloideae</taxon>
        <taxon>Amygdaleae</taxon>
        <taxon>Prunus</taxon>
    </lineage>
</organism>
<dbReference type="PANTHER" id="PTHR34836:SF7">
    <property type="entry name" value="RECEPTOR LIGAND BINDING REGION DOMAIN-CONTAINING PROTEIN"/>
    <property type="match status" value="1"/>
</dbReference>
<reference evidence="14" key="1">
    <citation type="journal article" date="2019" name="Science">
        <title>Mutation of a bHLH transcription factor allowed almond domestication.</title>
        <authorList>
            <person name="Sanchez-Perez R."/>
            <person name="Pavan S."/>
            <person name="Mazzeo R."/>
            <person name="Moldovan C."/>
            <person name="Aiese Cigliano R."/>
            <person name="Del Cueto J."/>
            <person name="Ricciardi F."/>
            <person name="Lotti C."/>
            <person name="Ricciardi L."/>
            <person name="Dicenta F."/>
            <person name="Lopez-Marques R.L."/>
            <person name="Lindberg Moller B."/>
        </authorList>
    </citation>
    <scope>NUCLEOTIDE SEQUENCE</scope>
</reference>
<dbReference type="Gene3D" id="3.40.190.10">
    <property type="entry name" value="Periplasmic binding protein-like II"/>
    <property type="match status" value="2"/>
</dbReference>
<name>A0A4Y1QM11_PRUDU</name>
<keyword evidence="5" id="KW-0406">Ion transport</keyword>
<dbReference type="InterPro" id="IPR001320">
    <property type="entry name" value="Iontro_rcpt_C"/>
</dbReference>
<dbReference type="CDD" id="cd19990">
    <property type="entry name" value="PBP1_GABAb_receptor_plant"/>
    <property type="match status" value="1"/>
</dbReference>
<dbReference type="InterPro" id="IPR044440">
    <property type="entry name" value="GABAb_receptor_plant_PBP1"/>
</dbReference>
<sequence length="1100" mass="123216">MHRRDEGKLTALIVYVDDIIVTRNDAEEQLKLQKYLSREFEIKDLGDLKYFLIIEVARSKTEAEYREMAHSVCELLWIRRLLTELGFKPEKPMELHCDNKSAIDIAHNPVQHDRKKHVEVDRHFIKEKVEKKIIRLPFVKSKDQLADILTKTVCGRRRLKIVHSTIVISSSVSSSKQAQISLVAVVEDIVHVTNPGSLTMMTNQKHLLFFFFILSLVGLGSIQLSMAKEVIRIPVGVVLDLNSSVGAIAESCLTVALSDFYAKHAHYRTRLDLRIRDSADDIVTAAYKAWYMMKKEKVQAIIGPQRSAEANFVMELGRKAKVPIISFSATSPSLSPSRSPFFVRTAFDDSAQVNAIAAIIEAYSWLEVVLVYEDTDYGNGLIPYLVDAIQEVGARVPYRSVIPPSSNDAKIKRELGRLNSTSTRIFLVHMTASLGSKFFILAKKIGMMREGYAWIVTEGLSTLLDPVSSEAMDSMEGVLGVRPYIPMTKYLEDFRTRWKKPNKMTAGLNLFGLWAYVTVWALAMAVEKVGIENSSSMNLATLGTSAMGKTLVETVLSLKFRRLSGNFQLFKGQLEASDFEIFNVIGNKERIIGYWIKREKVLSRHPHSSEAANSDVKRKLKQAIWPGDTTDRPATKKLKIGVPVKEGFNEFLKVEKNNNISGFSALVFFAAVNELPFPLPHDFLPFSGTYDNLLCQIKAGTYDAVVGDTTIVANRSSCVDFTLPYSESGVSMLGSLVDNGAAFIFTGCVIWVLEHRVNSEFRGPPEQQLGMIFWFSFSTLVFAQREKVVNNWTRLVVNAASLASMLTVQKLKPLFTDIGEIQRNGYYVGYQKNSFIKGFLIENLRLKESMLKAYINIEQYNDALSKGSNNGGVAAIIDEIPYLKLLIAKNCSKYTMVGPTYKTDGFGFVSSLLIFCDCLLAFPKKSPLVSYMSTAILKVTQEKHLMDSIESKAFTNQTCDEQSAKISSDGRSLHVYSFGGLFIIAGAVSVFSLLMYMYSFLCSHWPTLRAMITSESSFWSKLVELAKHFDNEDLSSHHLKRRTSRVHVVDTPDDQAIGALPDANDMHNHIVVTNETVENNIDPNESDENLSSGPIDSIVT</sequence>
<dbReference type="SUPFAM" id="SSF53850">
    <property type="entry name" value="Periplasmic binding protein-like II"/>
    <property type="match status" value="1"/>
</dbReference>
<keyword evidence="4 12" id="KW-1133">Transmembrane helix</keyword>
<keyword evidence="10" id="KW-0407">Ion channel</keyword>
<feature type="transmembrane region" description="Helical" evidence="12">
    <location>
        <begin position="975"/>
        <end position="998"/>
    </location>
</feature>
<feature type="domain" description="Ionotropic glutamate receptor C-terminal" evidence="13">
    <location>
        <begin position="637"/>
        <end position="956"/>
    </location>
</feature>
<dbReference type="FunFam" id="3.40.50.2300:FF:000188">
    <property type="entry name" value="Glutamate receptor"/>
    <property type="match status" value="1"/>
</dbReference>
<evidence type="ECO:0000256" key="12">
    <source>
        <dbReference type="SAM" id="Phobius"/>
    </source>
</evidence>
<keyword evidence="8" id="KW-0325">Glycoprotein</keyword>
<evidence type="ECO:0000256" key="4">
    <source>
        <dbReference type="ARBA" id="ARBA00022989"/>
    </source>
</evidence>
<evidence type="ECO:0000256" key="8">
    <source>
        <dbReference type="ARBA" id="ARBA00023180"/>
    </source>
</evidence>
<evidence type="ECO:0000256" key="3">
    <source>
        <dbReference type="ARBA" id="ARBA00022692"/>
    </source>
</evidence>
<evidence type="ECO:0000256" key="1">
    <source>
        <dbReference type="ARBA" id="ARBA00004141"/>
    </source>
</evidence>
<dbReference type="PANTHER" id="PTHR34836">
    <property type="entry name" value="OS06G0188250 PROTEIN"/>
    <property type="match status" value="1"/>
</dbReference>
<feature type="transmembrane region" description="Helical" evidence="12">
    <location>
        <begin position="207"/>
        <end position="226"/>
    </location>
</feature>
<dbReference type="GO" id="GO:0015276">
    <property type="term" value="F:ligand-gated monoatomic ion channel activity"/>
    <property type="evidence" value="ECO:0007669"/>
    <property type="project" value="InterPro"/>
</dbReference>
<dbReference type="FunFam" id="3.40.190.10:FF:000217">
    <property type="entry name" value="Glutamate receptor"/>
    <property type="match status" value="1"/>
</dbReference>
<keyword evidence="3 12" id="KW-0812">Transmembrane</keyword>
<dbReference type="InterPro" id="IPR001828">
    <property type="entry name" value="ANF_lig-bd_rcpt"/>
</dbReference>
<evidence type="ECO:0000256" key="11">
    <source>
        <dbReference type="SAM" id="MobiDB-lite"/>
    </source>
</evidence>
<gene>
    <name evidence="14" type="ORF">Prudu_000778</name>
</gene>
<feature type="region of interest" description="Disordered" evidence="11">
    <location>
        <begin position="1079"/>
        <end position="1100"/>
    </location>
</feature>
<evidence type="ECO:0000256" key="6">
    <source>
        <dbReference type="ARBA" id="ARBA00023136"/>
    </source>
</evidence>
<comment type="subcellular location">
    <subcellularLocation>
        <location evidence="1">Membrane</location>
        <topology evidence="1">Multi-pass membrane protein</topology>
    </subcellularLocation>
</comment>
<protein>
    <submittedName>
        <fullName evidence="14">Glutamate receptor 2.7</fullName>
    </submittedName>
</protein>
<dbReference type="EMBL" id="AP019297">
    <property type="protein sequence ID" value="BBG92912.1"/>
    <property type="molecule type" value="Genomic_DNA"/>
</dbReference>
<evidence type="ECO:0000313" key="14">
    <source>
        <dbReference type="EMBL" id="BBG92912.1"/>
    </source>
</evidence>
<evidence type="ECO:0000256" key="5">
    <source>
        <dbReference type="ARBA" id="ARBA00023065"/>
    </source>
</evidence>
<evidence type="ECO:0000256" key="7">
    <source>
        <dbReference type="ARBA" id="ARBA00023170"/>
    </source>
</evidence>
<dbReference type="SUPFAM" id="SSF53822">
    <property type="entry name" value="Periplasmic binding protein-like I"/>
    <property type="match status" value="1"/>
</dbReference>
<dbReference type="GO" id="GO:0016020">
    <property type="term" value="C:membrane"/>
    <property type="evidence" value="ECO:0007669"/>
    <property type="project" value="UniProtKB-SubCell"/>
</dbReference>
<evidence type="ECO:0000256" key="10">
    <source>
        <dbReference type="ARBA" id="ARBA00023303"/>
    </source>
</evidence>
<evidence type="ECO:0000256" key="9">
    <source>
        <dbReference type="ARBA" id="ARBA00023286"/>
    </source>
</evidence>
<evidence type="ECO:0000259" key="13">
    <source>
        <dbReference type="SMART" id="SM00079"/>
    </source>
</evidence>
<accession>A0A4Y1QM11</accession>
<dbReference type="InterPro" id="IPR028082">
    <property type="entry name" value="Peripla_BP_I"/>
</dbReference>
<keyword evidence="2" id="KW-0813">Transport</keyword>
<keyword evidence="9" id="KW-1071">Ligand-gated ion channel</keyword>
<dbReference type="Gene3D" id="3.40.50.2300">
    <property type="match status" value="2"/>
</dbReference>
<keyword evidence="6 12" id="KW-0472">Membrane</keyword>
<dbReference type="SMART" id="SM00079">
    <property type="entry name" value="PBPe"/>
    <property type="match status" value="1"/>
</dbReference>
<dbReference type="CDD" id="cd13686">
    <property type="entry name" value="GluR_Plant"/>
    <property type="match status" value="1"/>
</dbReference>
<keyword evidence="7 14" id="KW-0675">Receptor</keyword>